<dbReference type="HAMAP" id="MF_00262">
    <property type="entry name" value="MinE"/>
    <property type="match status" value="1"/>
</dbReference>
<comment type="similarity">
    <text evidence="1 3">Belongs to the MinE family.</text>
</comment>
<evidence type="ECO:0000313" key="4">
    <source>
        <dbReference type="EMBL" id="EFO81862.1"/>
    </source>
</evidence>
<dbReference type="InterPro" id="IPR036707">
    <property type="entry name" value="MinE_sf"/>
</dbReference>
<evidence type="ECO:0000256" key="1">
    <source>
        <dbReference type="ARBA" id="ARBA00008168"/>
    </source>
</evidence>
<evidence type="ECO:0000313" key="5">
    <source>
        <dbReference type="Proteomes" id="UP000054010"/>
    </source>
</evidence>
<evidence type="ECO:0000256" key="3">
    <source>
        <dbReference type="HAMAP-Rule" id="MF_00262"/>
    </source>
</evidence>
<keyword evidence="3" id="KW-0131">Cell cycle</keyword>
<dbReference type="STRING" id="765420.OSCT_0259"/>
<dbReference type="NCBIfam" id="TIGR01215">
    <property type="entry name" value="minE"/>
    <property type="match status" value="1"/>
</dbReference>
<dbReference type="EMBL" id="ADVR01000004">
    <property type="protein sequence ID" value="EFO81862.1"/>
    <property type="molecule type" value="Genomic_DNA"/>
</dbReference>
<comment type="caution">
    <text evidence="4">The sequence shown here is derived from an EMBL/GenBank/DDBJ whole genome shotgun (WGS) entry which is preliminary data.</text>
</comment>
<dbReference type="SUPFAM" id="SSF55229">
    <property type="entry name" value="Cell division protein MinE topological specificity domain"/>
    <property type="match status" value="1"/>
</dbReference>
<keyword evidence="5" id="KW-1185">Reference proteome</keyword>
<dbReference type="Pfam" id="PF03776">
    <property type="entry name" value="MinE"/>
    <property type="match status" value="1"/>
</dbReference>
<dbReference type="Gene3D" id="3.30.1070.10">
    <property type="entry name" value="Cell division topological specificity factor MinE"/>
    <property type="match status" value="1"/>
</dbReference>
<dbReference type="HOGENOM" id="CLU_137929_1_1_0"/>
<accession>E1IAA8</accession>
<dbReference type="OrthoDB" id="9796578at2"/>
<reference evidence="4 5" key="1">
    <citation type="journal article" date="2011" name="J. Bacteriol.">
        <title>Draft genome sequence of the anoxygenic filamentous phototrophic bacterium Oscillochloris trichoides subsp. DG-6.</title>
        <authorList>
            <person name="Kuznetsov B.B."/>
            <person name="Ivanovsky R.N."/>
            <person name="Keppen O.I."/>
            <person name="Sukhacheva M.V."/>
            <person name="Bumazhkin B.K."/>
            <person name="Patutina E.O."/>
            <person name="Beletsky A.V."/>
            <person name="Mardanov A.V."/>
            <person name="Baslerov R.V."/>
            <person name="Panteleeva A.N."/>
            <person name="Kolganova T.V."/>
            <person name="Ravin N.V."/>
            <person name="Skryabin K.G."/>
        </authorList>
    </citation>
    <scope>NUCLEOTIDE SEQUENCE [LARGE SCALE GENOMIC DNA]</scope>
    <source>
        <strain evidence="4 5">DG-6</strain>
    </source>
</reference>
<organism evidence="4 5">
    <name type="scientific">Oscillochloris trichoides DG-6</name>
    <dbReference type="NCBI Taxonomy" id="765420"/>
    <lineage>
        <taxon>Bacteria</taxon>
        <taxon>Bacillati</taxon>
        <taxon>Chloroflexota</taxon>
        <taxon>Chloroflexia</taxon>
        <taxon>Chloroflexales</taxon>
        <taxon>Chloroflexineae</taxon>
        <taxon>Oscillochloridaceae</taxon>
        <taxon>Oscillochloris</taxon>
    </lineage>
</organism>
<dbReference type="Proteomes" id="UP000054010">
    <property type="component" value="Unassembled WGS sequence"/>
</dbReference>
<keyword evidence="3 4" id="KW-0132">Cell division</keyword>
<dbReference type="GO" id="GO:0051301">
    <property type="term" value="P:cell division"/>
    <property type="evidence" value="ECO:0007669"/>
    <property type="project" value="UniProtKB-KW"/>
</dbReference>
<dbReference type="GO" id="GO:0032955">
    <property type="term" value="P:regulation of division septum assembly"/>
    <property type="evidence" value="ECO:0007669"/>
    <property type="project" value="InterPro"/>
</dbReference>
<dbReference type="InterPro" id="IPR005527">
    <property type="entry name" value="MinE"/>
</dbReference>
<sequence length="88" mass="10001">MGFFNSIFGPRNNRSAQVAKERLATVLVDDRYKLTPEMKEQMKLDIAEVLARYLPSIDPDQIEVTLLRGESNDHLKADIPLRRGGSED</sequence>
<protein>
    <recommendedName>
        <fullName evidence="3">Cell division topological specificity factor</fullName>
    </recommendedName>
</protein>
<evidence type="ECO:0000256" key="2">
    <source>
        <dbReference type="ARBA" id="ARBA00025265"/>
    </source>
</evidence>
<comment type="function">
    <text evidence="2 3">Prevents the cell division inhibition by proteins MinC and MinD at internal division sites while permitting inhibition at polar sites. This ensures cell division at the proper site by restricting the formation of a division septum at the midpoint of the long axis of the cell.</text>
</comment>
<gene>
    <name evidence="3" type="primary">minE</name>
    <name evidence="4" type="ORF">OSCT_0259</name>
</gene>
<name>E1IAA8_9CHLR</name>
<dbReference type="AlphaFoldDB" id="E1IAA8"/>
<proteinExistence type="inferred from homology"/>
<dbReference type="eggNOG" id="COG0851">
    <property type="taxonomic scope" value="Bacteria"/>
</dbReference>